<dbReference type="PANTHER" id="PTHR12217:SF4">
    <property type="entry name" value="EUKARYOTIC TRANSLATION INITIATION FACTOR 2D"/>
    <property type="match status" value="1"/>
</dbReference>
<dbReference type="PANTHER" id="PTHR12217">
    <property type="entry name" value="EUKARYOTIC TRANSLATION INITIATION FACTOR 2D"/>
    <property type="match status" value="1"/>
</dbReference>
<dbReference type="OrthoDB" id="199771at2759"/>
<dbReference type="InterPro" id="IPR048248">
    <property type="entry name" value="PUA_eIF2d-like"/>
</dbReference>
<feature type="domain" description="Eukaryotic translation initiation factor 2D-like PUA RNA-binding" evidence="1">
    <location>
        <begin position="6"/>
        <end position="62"/>
    </location>
</feature>
<reference evidence="2 3" key="1">
    <citation type="submission" date="2020-10" db="EMBL/GenBank/DDBJ databases">
        <title>The Coptis chinensis genome and diversification of protoberbering-type alkaloids.</title>
        <authorList>
            <person name="Wang B."/>
            <person name="Shu S."/>
            <person name="Song C."/>
            <person name="Liu Y."/>
        </authorList>
    </citation>
    <scope>NUCLEOTIDE SEQUENCE [LARGE SCALE GENOMIC DNA]</scope>
    <source>
        <strain evidence="2">HL-2020</strain>
        <tissue evidence="2">Leaf</tissue>
    </source>
</reference>
<organism evidence="2 3">
    <name type="scientific">Coptis chinensis</name>
    <dbReference type="NCBI Taxonomy" id="261450"/>
    <lineage>
        <taxon>Eukaryota</taxon>
        <taxon>Viridiplantae</taxon>
        <taxon>Streptophyta</taxon>
        <taxon>Embryophyta</taxon>
        <taxon>Tracheophyta</taxon>
        <taxon>Spermatophyta</taxon>
        <taxon>Magnoliopsida</taxon>
        <taxon>Ranunculales</taxon>
        <taxon>Ranunculaceae</taxon>
        <taxon>Coptidoideae</taxon>
        <taxon>Coptis</taxon>
    </lineage>
</organism>
<keyword evidence="3" id="KW-1185">Reference proteome</keyword>
<gene>
    <name evidence="2" type="ORF">IFM89_013079</name>
</gene>
<accession>A0A835HM21</accession>
<evidence type="ECO:0000313" key="2">
    <source>
        <dbReference type="EMBL" id="KAF9600844.1"/>
    </source>
</evidence>
<dbReference type="Pfam" id="PF26292">
    <property type="entry name" value="PUA_elF2D"/>
    <property type="match status" value="1"/>
</dbReference>
<dbReference type="Gene3D" id="3.10.400.20">
    <property type="match status" value="1"/>
</dbReference>
<dbReference type="GO" id="GO:0003743">
    <property type="term" value="F:translation initiation factor activity"/>
    <property type="evidence" value="ECO:0007669"/>
    <property type="project" value="InterPro"/>
</dbReference>
<sequence length="138" mass="15216">MLKGGKVSHFIIGGAYLMFPGISIPTEGVPPFQAGQSWAVTVPNNVAPIAVGTTTMSSTEALKADFYTVHQALFIFFYEGVINHQVCETMLQNVIDGDLCGGFQHRLSVEHKKIADKLDRRTPQEILKKLEDVQNKII</sequence>
<evidence type="ECO:0000313" key="3">
    <source>
        <dbReference type="Proteomes" id="UP000631114"/>
    </source>
</evidence>
<dbReference type="AlphaFoldDB" id="A0A835HM21"/>
<dbReference type="EMBL" id="JADFTS010000006">
    <property type="protein sequence ID" value="KAF9600844.1"/>
    <property type="molecule type" value="Genomic_DNA"/>
</dbReference>
<proteinExistence type="predicted"/>
<dbReference type="SUPFAM" id="SSF88697">
    <property type="entry name" value="PUA domain-like"/>
    <property type="match status" value="1"/>
</dbReference>
<evidence type="ECO:0000259" key="1">
    <source>
        <dbReference type="Pfam" id="PF26292"/>
    </source>
</evidence>
<comment type="caution">
    <text evidence="2">The sequence shown here is derived from an EMBL/GenBank/DDBJ whole genome shotgun (WGS) entry which is preliminary data.</text>
</comment>
<protein>
    <recommendedName>
        <fullName evidence="1">Eukaryotic translation initiation factor 2D-like PUA RNA-binding domain-containing protein</fullName>
    </recommendedName>
</protein>
<dbReference type="InterPro" id="IPR039757">
    <property type="entry name" value="EIF2D"/>
</dbReference>
<dbReference type="CDD" id="cd21156">
    <property type="entry name" value="PUA_eIF2d-like"/>
    <property type="match status" value="1"/>
</dbReference>
<dbReference type="GO" id="GO:0001731">
    <property type="term" value="P:formation of translation preinitiation complex"/>
    <property type="evidence" value="ECO:0007669"/>
    <property type="project" value="InterPro"/>
</dbReference>
<dbReference type="Proteomes" id="UP000631114">
    <property type="component" value="Unassembled WGS sequence"/>
</dbReference>
<dbReference type="InterPro" id="IPR015947">
    <property type="entry name" value="PUA-like_sf"/>
</dbReference>
<name>A0A835HM21_9MAGN</name>